<evidence type="ECO:0000256" key="2">
    <source>
        <dbReference type="SAM" id="Phobius"/>
    </source>
</evidence>
<dbReference type="GO" id="GO:0004222">
    <property type="term" value="F:metalloendopeptidase activity"/>
    <property type="evidence" value="ECO:0007669"/>
    <property type="project" value="TreeGrafter"/>
</dbReference>
<dbReference type="FunFam" id="2.70.70.10:FF:000006">
    <property type="entry name" value="M23 family peptidase"/>
    <property type="match status" value="1"/>
</dbReference>
<dbReference type="InterPro" id="IPR016047">
    <property type="entry name" value="M23ase_b-sheet_dom"/>
</dbReference>
<keyword evidence="2" id="KW-0812">Transmembrane</keyword>
<dbReference type="InterPro" id="IPR011055">
    <property type="entry name" value="Dup_hybrid_motif"/>
</dbReference>
<dbReference type="EMBL" id="AP019774">
    <property type="protein sequence ID" value="BCD69849.1"/>
    <property type="molecule type" value="Genomic_DNA"/>
</dbReference>
<gene>
    <name evidence="4" type="primary">tagE_2</name>
    <name evidence="4" type="ORF">SNTW_04940</name>
</gene>
<dbReference type="InterPro" id="IPR050570">
    <property type="entry name" value="Cell_wall_metabolism_enzyme"/>
</dbReference>
<evidence type="ECO:0000256" key="1">
    <source>
        <dbReference type="ARBA" id="ARBA00022729"/>
    </source>
</evidence>
<name>A0A6J4CWG3_9HELI</name>
<dbReference type="Gene3D" id="2.70.70.10">
    <property type="entry name" value="Glucose Permease (Domain IIA)"/>
    <property type="match status" value="1"/>
</dbReference>
<dbReference type="AlphaFoldDB" id="A0A6J4CWG3"/>
<evidence type="ECO:0000313" key="5">
    <source>
        <dbReference type="Proteomes" id="UP000317935"/>
    </source>
</evidence>
<dbReference type="SUPFAM" id="SSF51261">
    <property type="entry name" value="Duplicated hybrid motif"/>
    <property type="match status" value="1"/>
</dbReference>
<keyword evidence="2" id="KW-0472">Membrane</keyword>
<proteinExistence type="predicted"/>
<organism evidence="4 5">
    <name type="scientific">Helicobacter suis</name>
    <dbReference type="NCBI Taxonomy" id="104628"/>
    <lineage>
        <taxon>Bacteria</taxon>
        <taxon>Pseudomonadati</taxon>
        <taxon>Campylobacterota</taxon>
        <taxon>Epsilonproteobacteria</taxon>
        <taxon>Campylobacterales</taxon>
        <taxon>Helicobacteraceae</taxon>
        <taxon>Helicobacter</taxon>
    </lineage>
</organism>
<feature type="transmembrane region" description="Helical" evidence="2">
    <location>
        <begin position="29"/>
        <end position="51"/>
    </location>
</feature>
<dbReference type="OrthoDB" id="9815245at2"/>
<dbReference type="Proteomes" id="UP000317935">
    <property type="component" value="Chromosome"/>
</dbReference>
<evidence type="ECO:0000313" key="4">
    <source>
        <dbReference type="EMBL" id="BCD69849.1"/>
    </source>
</evidence>
<accession>A0A6J4CWG3</accession>
<sequence length="312" mass="35517">MWLNKRLILMLTYKDGSKSINVHIVYKQIMYYILLFILAVFMFLDIALYAFDVEIKTTKAQTKKLSAEYFKSSQAHAHLSEKVQGYLEELLLAGDRISDLEDSVGIEGEDTSDAPLSQRLDVASITGAQKTFIMRFIPNDNPLESYRRISSPFAKRFHPILHRLFNHTGVDLSTPINTPVYATASGVVGLANSGWNGGYGRLVKLYHPFGFQTYYAHLKRIVVKNGEFVKKGQLLAYSGSSGMSTGPHLHYEVRFMDKPINPMFFITWNMRDFDFIFTKERNIAWQSLLTIINNLLTDQPPSSPKAPNSKEK</sequence>
<feature type="domain" description="M23ase beta-sheet core" evidence="3">
    <location>
        <begin position="166"/>
        <end position="262"/>
    </location>
</feature>
<keyword evidence="1" id="KW-0732">Signal</keyword>
<dbReference type="Pfam" id="PF01551">
    <property type="entry name" value="Peptidase_M23"/>
    <property type="match status" value="1"/>
</dbReference>
<dbReference type="PANTHER" id="PTHR21666">
    <property type="entry name" value="PEPTIDASE-RELATED"/>
    <property type="match status" value="1"/>
</dbReference>
<dbReference type="RefSeq" id="WP_064429933.1">
    <property type="nucleotide sequence ID" value="NZ_AP019774.1"/>
</dbReference>
<protein>
    <submittedName>
        <fullName evidence="4">ToxR-activated protein TagE</fullName>
    </submittedName>
</protein>
<keyword evidence="2" id="KW-1133">Transmembrane helix</keyword>
<evidence type="ECO:0000259" key="3">
    <source>
        <dbReference type="Pfam" id="PF01551"/>
    </source>
</evidence>
<dbReference type="PANTHER" id="PTHR21666:SF289">
    <property type="entry name" value="L-ALA--D-GLU ENDOPEPTIDASE"/>
    <property type="match status" value="1"/>
</dbReference>
<reference evidence="4 5" key="1">
    <citation type="submission" date="2019-06" db="EMBL/GenBank/DDBJ databases">
        <title>Complete genome sequence of Helicobacter suis SNTW101c.</title>
        <authorList>
            <person name="Rimbara E."/>
            <person name="Suzuki M."/>
            <person name="Matsui H."/>
            <person name="Nakamura M."/>
            <person name="Mori S."/>
            <person name="Shibayama K."/>
        </authorList>
    </citation>
    <scope>NUCLEOTIDE SEQUENCE [LARGE SCALE GENOMIC DNA]</scope>
    <source>
        <strain evidence="4 5">SNTW101c</strain>
    </source>
</reference>
<dbReference type="CDD" id="cd12797">
    <property type="entry name" value="M23_peptidase"/>
    <property type="match status" value="1"/>
</dbReference>